<dbReference type="SUPFAM" id="SSF54211">
    <property type="entry name" value="Ribosomal protein S5 domain 2-like"/>
    <property type="match status" value="1"/>
</dbReference>
<dbReference type="Proteomes" id="UP000886066">
    <property type="component" value="Unassembled WGS sequence"/>
</dbReference>
<dbReference type="InterPro" id="IPR027417">
    <property type="entry name" value="P-loop_NTPase"/>
</dbReference>
<dbReference type="Gene3D" id="3.30.230.10">
    <property type="match status" value="1"/>
</dbReference>
<dbReference type="InterPro" id="IPR004482">
    <property type="entry name" value="Mg_chelat-rel"/>
</dbReference>
<dbReference type="InterPro" id="IPR025158">
    <property type="entry name" value="Mg_chelat-rel_C"/>
</dbReference>
<keyword evidence="3" id="KW-0547">Nucleotide-binding</keyword>
<evidence type="ECO:0000259" key="2">
    <source>
        <dbReference type="SMART" id="SM00382"/>
    </source>
</evidence>
<dbReference type="SUPFAM" id="SSF52540">
    <property type="entry name" value="P-loop containing nucleoside triphosphate hydrolases"/>
    <property type="match status" value="1"/>
</dbReference>
<dbReference type="PANTHER" id="PTHR32039">
    <property type="entry name" value="MAGNESIUM-CHELATASE SUBUNIT CHLI"/>
    <property type="match status" value="1"/>
</dbReference>
<dbReference type="AlphaFoldDB" id="A0A7C1HYZ0"/>
<evidence type="ECO:0000313" key="3">
    <source>
        <dbReference type="EMBL" id="HDQ88780.1"/>
    </source>
</evidence>
<protein>
    <submittedName>
        <fullName evidence="3">ATP-binding protein</fullName>
    </submittedName>
</protein>
<dbReference type="InterPro" id="IPR045006">
    <property type="entry name" value="CHLI-like"/>
</dbReference>
<keyword evidence="3" id="KW-0067">ATP-binding</keyword>
<comment type="similarity">
    <text evidence="1">Belongs to the Mg-chelatase subunits D/I family. ComM subfamily.</text>
</comment>
<dbReference type="Pfam" id="PF13335">
    <property type="entry name" value="Mg_chelatase_C"/>
    <property type="match status" value="1"/>
</dbReference>
<reference evidence="3" key="1">
    <citation type="journal article" date="2020" name="mSystems">
        <title>Genome- and Community-Level Interaction Insights into Carbon Utilization and Element Cycling Functions of Hydrothermarchaeota in Hydrothermal Sediment.</title>
        <authorList>
            <person name="Zhou Z."/>
            <person name="Liu Y."/>
            <person name="Xu W."/>
            <person name="Pan J."/>
            <person name="Luo Z.H."/>
            <person name="Li M."/>
        </authorList>
    </citation>
    <scope>NUCLEOTIDE SEQUENCE [LARGE SCALE GENOMIC DNA]</scope>
    <source>
        <strain evidence="3">SpSt-1219</strain>
    </source>
</reference>
<dbReference type="InterPro" id="IPR020568">
    <property type="entry name" value="Ribosomal_Su5_D2-typ_SF"/>
</dbReference>
<dbReference type="SMART" id="SM00382">
    <property type="entry name" value="AAA"/>
    <property type="match status" value="1"/>
</dbReference>
<dbReference type="NCBIfam" id="TIGR00368">
    <property type="entry name" value="YifB family Mg chelatase-like AAA ATPase"/>
    <property type="match status" value="1"/>
</dbReference>
<dbReference type="GO" id="GO:0005524">
    <property type="term" value="F:ATP binding"/>
    <property type="evidence" value="ECO:0007669"/>
    <property type="project" value="UniProtKB-KW"/>
</dbReference>
<name>A0A7C1HYZ0_UNCKA</name>
<organism evidence="3">
    <name type="scientific">candidate division WWE3 bacterium</name>
    <dbReference type="NCBI Taxonomy" id="2053526"/>
    <lineage>
        <taxon>Bacteria</taxon>
        <taxon>Katanobacteria</taxon>
    </lineage>
</organism>
<dbReference type="InterPro" id="IPR000523">
    <property type="entry name" value="Mg_chelatse_chII-like_cat_dom"/>
</dbReference>
<gene>
    <name evidence="3" type="ORF">ENN92_01375</name>
</gene>
<dbReference type="EMBL" id="DSDM01000084">
    <property type="protein sequence ID" value="HDQ88780.1"/>
    <property type="molecule type" value="Genomic_DNA"/>
</dbReference>
<dbReference type="InterPro" id="IPR003593">
    <property type="entry name" value="AAA+_ATPase"/>
</dbReference>
<dbReference type="InterPro" id="IPR014721">
    <property type="entry name" value="Ribsml_uS5_D2-typ_fold_subgr"/>
</dbReference>
<comment type="caution">
    <text evidence="3">The sequence shown here is derived from an EMBL/GenBank/DDBJ whole genome shotgun (WGS) entry which is preliminary data.</text>
</comment>
<accession>A0A7C1HYZ0</accession>
<dbReference type="PANTHER" id="PTHR32039:SF7">
    <property type="entry name" value="COMPETENCE PROTEIN COMM"/>
    <property type="match status" value="1"/>
</dbReference>
<evidence type="ECO:0000256" key="1">
    <source>
        <dbReference type="ARBA" id="ARBA00006354"/>
    </source>
</evidence>
<proteinExistence type="inferred from homology"/>
<dbReference type="Gene3D" id="3.40.50.300">
    <property type="entry name" value="P-loop containing nucleotide triphosphate hydrolases"/>
    <property type="match status" value="1"/>
</dbReference>
<dbReference type="Pfam" id="PF13541">
    <property type="entry name" value="ChlI"/>
    <property type="match status" value="1"/>
</dbReference>
<sequence>MLVKINSATPYGLEAQPITVEVDIATRGLPSFDIIGLPSKTVDESRHRIKTALLNLKIDFPSNKKITVNLAPADLPKAGSFYDLPISLGIICLTNNINPPSKSLFFGEVSLDGSLRHTKGAFLLGLYAQENGYESIFLPESNAMEVSSIPGLKIFPVPNLKALYNHLIGLHSLSYIVGDSAKPVSRKEQSFEVDFKDILGQEMAKRSLEIAAAGGHNFLMLGPPGVGKTLLSQAFCSILPPLSREESLEVTKIYSAGGRIPPNGSLIEDRPFRAPHHSISYAGMVGGGNVPRPGEISLAHRGVLYMDEFAEFPAPILEMLRQPLESGFITISRSMGSFDFPCKFILLVSCNPCPCGFFGSSIKECTCTPGQVRKYRKKLSGPILDRIDLFTILNSVEERDYLGSVTAGRRDGESSSEVRKRICVAREIQFSRLKKSEEVSPVANPSQIFCNAEMKNAHIKKYCPLGREELQFLNKAVSCYSLSARAYFKTIKISRTIADLAGEEKISIPH</sequence>
<feature type="domain" description="AAA+ ATPase" evidence="2">
    <location>
        <begin position="214"/>
        <end position="350"/>
    </location>
</feature>
<feature type="non-terminal residue" evidence="3">
    <location>
        <position position="510"/>
    </location>
</feature>
<dbReference type="Pfam" id="PF01078">
    <property type="entry name" value="Mg_chelatase"/>
    <property type="match status" value="1"/>
</dbReference>